<evidence type="ECO:0000259" key="4">
    <source>
        <dbReference type="PROSITE" id="PS50893"/>
    </source>
</evidence>
<proteinExistence type="predicted"/>
<keyword evidence="3" id="KW-0067">ATP-binding</keyword>
<dbReference type="InterPro" id="IPR017871">
    <property type="entry name" value="ABC_transporter-like_CS"/>
</dbReference>
<feature type="non-terminal residue" evidence="5">
    <location>
        <position position="276"/>
    </location>
</feature>
<dbReference type="SMART" id="SM00382">
    <property type="entry name" value="AAA"/>
    <property type="match status" value="1"/>
</dbReference>
<dbReference type="FunFam" id="3.40.50.300:FF:000042">
    <property type="entry name" value="Maltose/maltodextrin ABC transporter, ATP-binding protein"/>
    <property type="match status" value="1"/>
</dbReference>
<dbReference type="InterPro" id="IPR003439">
    <property type="entry name" value="ABC_transporter-like_ATP-bd"/>
</dbReference>
<accession>X1C5V1</accession>
<name>X1C5V1_9ZZZZ</name>
<evidence type="ECO:0000313" key="5">
    <source>
        <dbReference type="EMBL" id="GAG91783.1"/>
    </source>
</evidence>
<dbReference type="EMBL" id="BART01027318">
    <property type="protein sequence ID" value="GAG91783.1"/>
    <property type="molecule type" value="Genomic_DNA"/>
</dbReference>
<protein>
    <recommendedName>
        <fullName evidence="4">ABC transporter domain-containing protein</fullName>
    </recommendedName>
</protein>
<gene>
    <name evidence="5" type="ORF">S01H4_48450</name>
</gene>
<sequence length="276" mass="31640">MEEVVKKFTDKEVSLFKKKGREMKTIPALDHLYLEAREGETLCVIGPTGCGKTTLLKVVAGLERIDEGNIYFDEENVNEIPPKDRRIGMVFQNYALYPHMISRENLAFSFRLRKWPEDAIDEKIRFTANTLGVGFHALLGRFPRNLSAGQKQRVALGRCIIRNPRVFLLDEPLSNLDAKLRTKTRQEIKHLLDRFGITTVYVTHDQAEAIALADRIAIMREGRIEQVGRFNEVYYHPSNLFVAGFIGDPPMNLLSLGLRENPYGLFLSNHLRVQLR</sequence>
<dbReference type="InterPro" id="IPR047641">
    <property type="entry name" value="ABC_transpr_MalK/UgpC-like"/>
</dbReference>
<dbReference type="PANTHER" id="PTHR43875">
    <property type="entry name" value="MALTODEXTRIN IMPORT ATP-BINDING PROTEIN MSMX"/>
    <property type="match status" value="1"/>
</dbReference>
<dbReference type="GO" id="GO:0055052">
    <property type="term" value="C:ATP-binding cassette (ABC) transporter complex, substrate-binding subunit-containing"/>
    <property type="evidence" value="ECO:0007669"/>
    <property type="project" value="TreeGrafter"/>
</dbReference>
<dbReference type="Gene3D" id="2.40.50.100">
    <property type="match status" value="1"/>
</dbReference>
<dbReference type="AlphaFoldDB" id="X1C5V1"/>
<dbReference type="PROSITE" id="PS50893">
    <property type="entry name" value="ABC_TRANSPORTER_2"/>
    <property type="match status" value="1"/>
</dbReference>
<organism evidence="5">
    <name type="scientific">marine sediment metagenome</name>
    <dbReference type="NCBI Taxonomy" id="412755"/>
    <lineage>
        <taxon>unclassified sequences</taxon>
        <taxon>metagenomes</taxon>
        <taxon>ecological metagenomes</taxon>
    </lineage>
</organism>
<reference evidence="5" key="1">
    <citation type="journal article" date="2014" name="Front. Microbiol.">
        <title>High frequency of phylogenetically diverse reductive dehalogenase-homologous genes in deep subseafloor sedimentary metagenomes.</title>
        <authorList>
            <person name="Kawai M."/>
            <person name="Futagami T."/>
            <person name="Toyoda A."/>
            <person name="Takaki Y."/>
            <person name="Nishi S."/>
            <person name="Hori S."/>
            <person name="Arai W."/>
            <person name="Tsubouchi T."/>
            <person name="Morono Y."/>
            <person name="Uchiyama I."/>
            <person name="Ito T."/>
            <person name="Fujiyama A."/>
            <person name="Inagaki F."/>
            <person name="Takami H."/>
        </authorList>
    </citation>
    <scope>NUCLEOTIDE SEQUENCE</scope>
    <source>
        <strain evidence="5">Expedition CK06-06</strain>
    </source>
</reference>
<evidence type="ECO:0000256" key="3">
    <source>
        <dbReference type="ARBA" id="ARBA00022840"/>
    </source>
</evidence>
<dbReference type="InterPro" id="IPR027417">
    <property type="entry name" value="P-loop_NTPase"/>
</dbReference>
<keyword evidence="1" id="KW-0813">Transport</keyword>
<dbReference type="InterPro" id="IPR003593">
    <property type="entry name" value="AAA+_ATPase"/>
</dbReference>
<dbReference type="PROSITE" id="PS00211">
    <property type="entry name" value="ABC_TRANSPORTER_1"/>
    <property type="match status" value="1"/>
</dbReference>
<dbReference type="Gene3D" id="3.40.50.300">
    <property type="entry name" value="P-loop containing nucleotide triphosphate hydrolases"/>
    <property type="match status" value="1"/>
</dbReference>
<dbReference type="GO" id="GO:0016887">
    <property type="term" value="F:ATP hydrolysis activity"/>
    <property type="evidence" value="ECO:0007669"/>
    <property type="project" value="InterPro"/>
</dbReference>
<evidence type="ECO:0000256" key="2">
    <source>
        <dbReference type="ARBA" id="ARBA00022741"/>
    </source>
</evidence>
<dbReference type="SUPFAM" id="SSF52540">
    <property type="entry name" value="P-loop containing nucleoside triphosphate hydrolases"/>
    <property type="match status" value="1"/>
</dbReference>
<keyword evidence="2" id="KW-0547">Nucleotide-binding</keyword>
<dbReference type="GO" id="GO:0005524">
    <property type="term" value="F:ATP binding"/>
    <property type="evidence" value="ECO:0007669"/>
    <property type="project" value="UniProtKB-KW"/>
</dbReference>
<dbReference type="GO" id="GO:0022857">
    <property type="term" value="F:transmembrane transporter activity"/>
    <property type="evidence" value="ECO:0007669"/>
    <property type="project" value="UniProtKB-ARBA"/>
</dbReference>
<dbReference type="Pfam" id="PF00005">
    <property type="entry name" value="ABC_tran"/>
    <property type="match status" value="1"/>
</dbReference>
<dbReference type="PANTHER" id="PTHR43875:SF1">
    <property type="entry name" value="OSMOPROTECTIVE COMPOUNDS UPTAKE ATP-BINDING PROTEIN GGTA"/>
    <property type="match status" value="1"/>
</dbReference>
<comment type="caution">
    <text evidence="5">The sequence shown here is derived from an EMBL/GenBank/DDBJ whole genome shotgun (WGS) entry which is preliminary data.</text>
</comment>
<feature type="domain" description="ABC transporter" evidence="4">
    <location>
        <begin position="10"/>
        <end position="246"/>
    </location>
</feature>
<evidence type="ECO:0000256" key="1">
    <source>
        <dbReference type="ARBA" id="ARBA00022448"/>
    </source>
</evidence>